<dbReference type="EMBL" id="CAJVPZ010010331">
    <property type="protein sequence ID" value="CAG8618831.1"/>
    <property type="molecule type" value="Genomic_DNA"/>
</dbReference>
<evidence type="ECO:0000313" key="4">
    <source>
        <dbReference type="EMBL" id="CAG8618831.1"/>
    </source>
</evidence>
<keyword evidence="5" id="KW-1185">Reference proteome</keyword>
<keyword evidence="3" id="KW-0732">Signal</keyword>
<feature type="compositionally biased region" description="Pro residues" evidence="1">
    <location>
        <begin position="131"/>
        <end position="142"/>
    </location>
</feature>
<gene>
    <name evidence="4" type="ORF">RFULGI_LOCUS7279</name>
</gene>
<dbReference type="OrthoDB" id="2507140at2759"/>
<sequence>MKASLNRYSIIVVVSLAAILALVHTSEATCANKAVYDSCSNTGNSQLSACYAKPNDFICQCAAMKGICQKNDRDITDQGNSYEVCFIVGASTEIKQTYYVDKICLISIDAAPAPTQPEKAPSSTPTNQANPPAPNGPPPSSPNNPAQTSTSDKKSFANPNNDGRQIFFAIILSIAALIMAF</sequence>
<keyword evidence="2" id="KW-0472">Membrane</keyword>
<reference evidence="4" key="1">
    <citation type="submission" date="2021-06" db="EMBL/GenBank/DDBJ databases">
        <authorList>
            <person name="Kallberg Y."/>
            <person name="Tangrot J."/>
            <person name="Rosling A."/>
        </authorList>
    </citation>
    <scope>NUCLEOTIDE SEQUENCE</scope>
    <source>
        <strain evidence="4">IN212</strain>
    </source>
</reference>
<feature type="signal peptide" evidence="3">
    <location>
        <begin position="1"/>
        <end position="28"/>
    </location>
</feature>
<name>A0A9N9CWM2_9GLOM</name>
<organism evidence="4 5">
    <name type="scientific">Racocetra fulgida</name>
    <dbReference type="NCBI Taxonomy" id="60492"/>
    <lineage>
        <taxon>Eukaryota</taxon>
        <taxon>Fungi</taxon>
        <taxon>Fungi incertae sedis</taxon>
        <taxon>Mucoromycota</taxon>
        <taxon>Glomeromycotina</taxon>
        <taxon>Glomeromycetes</taxon>
        <taxon>Diversisporales</taxon>
        <taxon>Gigasporaceae</taxon>
        <taxon>Racocetra</taxon>
    </lineage>
</organism>
<protein>
    <submittedName>
        <fullName evidence="4">9733_t:CDS:1</fullName>
    </submittedName>
</protein>
<feature type="region of interest" description="Disordered" evidence="1">
    <location>
        <begin position="115"/>
        <end position="158"/>
    </location>
</feature>
<dbReference type="Proteomes" id="UP000789396">
    <property type="component" value="Unassembled WGS sequence"/>
</dbReference>
<feature type="chain" id="PRO_5040183967" evidence="3">
    <location>
        <begin position="29"/>
        <end position="181"/>
    </location>
</feature>
<evidence type="ECO:0000256" key="2">
    <source>
        <dbReference type="SAM" id="Phobius"/>
    </source>
</evidence>
<dbReference type="AlphaFoldDB" id="A0A9N9CWM2"/>
<evidence type="ECO:0000256" key="1">
    <source>
        <dbReference type="SAM" id="MobiDB-lite"/>
    </source>
</evidence>
<accession>A0A9N9CWM2</accession>
<feature type="transmembrane region" description="Helical" evidence="2">
    <location>
        <begin position="163"/>
        <end position="180"/>
    </location>
</feature>
<comment type="caution">
    <text evidence="4">The sequence shown here is derived from an EMBL/GenBank/DDBJ whole genome shotgun (WGS) entry which is preliminary data.</text>
</comment>
<evidence type="ECO:0000313" key="5">
    <source>
        <dbReference type="Proteomes" id="UP000789396"/>
    </source>
</evidence>
<keyword evidence="2" id="KW-1133">Transmembrane helix</keyword>
<proteinExistence type="predicted"/>
<evidence type="ECO:0000256" key="3">
    <source>
        <dbReference type="SAM" id="SignalP"/>
    </source>
</evidence>
<keyword evidence="2" id="KW-0812">Transmembrane</keyword>